<sequence length="93" mass="10158">MARAVPPSEQANGGLSNDNAPDPAWDVELLRVLVSRKGTQVEAQWAIHPQLKQDLLPNEWQDVMDLMGKVTDIVGDRFSKALANIDPMPPGNA</sequence>
<feature type="region of interest" description="Disordered" evidence="1">
    <location>
        <begin position="1"/>
        <end position="22"/>
    </location>
</feature>
<gene>
    <name evidence="2" type="ORF">Nkreftii_000542</name>
</gene>
<dbReference type="EMBL" id="CP047423">
    <property type="protein sequence ID" value="QPD02768.1"/>
    <property type="molecule type" value="Genomic_DNA"/>
</dbReference>
<evidence type="ECO:0000313" key="3">
    <source>
        <dbReference type="Proteomes" id="UP000593737"/>
    </source>
</evidence>
<accession>A0A7S8FBF8</accession>
<dbReference type="Proteomes" id="UP000593737">
    <property type="component" value="Chromosome"/>
</dbReference>
<dbReference type="AlphaFoldDB" id="A0A7S8FBF8"/>
<evidence type="ECO:0000313" key="2">
    <source>
        <dbReference type="EMBL" id="QPD02768.1"/>
    </source>
</evidence>
<reference evidence="2 3" key="1">
    <citation type="journal article" date="2020" name="ISME J.">
        <title>Enrichment and physiological characterization of a novel comammox Nitrospira indicates ammonium inhibition of complete nitrification.</title>
        <authorList>
            <person name="Sakoula D."/>
            <person name="Koch H."/>
            <person name="Frank J."/>
            <person name="Jetten M.S.M."/>
            <person name="van Kessel M.A.H.J."/>
            <person name="Lucker S."/>
        </authorList>
    </citation>
    <scope>NUCLEOTIDE SEQUENCE [LARGE SCALE GENOMIC DNA]</scope>
    <source>
        <strain evidence="2">Comreactor17</strain>
    </source>
</reference>
<name>A0A7S8FBF8_9BACT</name>
<feature type="compositionally biased region" description="Polar residues" evidence="1">
    <location>
        <begin position="9"/>
        <end position="19"/>
    </location>
</feature>
<evidence type="ECO:0000256" key="1">
    <source>
        <dbReference type="SAM" id="MobiDB-lite"/>
    </source>
</evidence>
<dbReference type="KEGG" id="nkf:Nkreftii_000542"/>
<protein>
    <submittedName>
        <fullName evidence="2">Uncharacterized protein</fullName>
    </submittedName>
</protein>
<proteinExistence type="predicted"/>
<organism evidence="2 3">
    <name type="scientific">Candidatus Nitrospira kreftii</name>
    <dbReference type="NCBI Taxonomy" id="2652173"/>
    <lineage>
        <taxon>Bacteria</taxon>
        <taxon>Pseudomonadati</taxon>
        <taxon>Nitrospirota</taxon>
        <taxon>Nitrospiria</taxon>
        <taxon>Nitrospirales</taxon>
        <taxon>Nitrospiraceae</taxon>
        <taxon>Nitrospira</taxon>
    </lineage>
</organism>